<protein>
    <submittedName>
        <fullName evidence="1">Uncharacterized protein</fullName>
    </submittedName>
</protein>
<evidence type="ECO:0000313" key="1">
    <source>
        <dbReference type="EMBL" id="GGZ89943.1"/>
    </source>
</evidence>
<dbReference type="EMBL" id="BMVX01000028">
    <property type="protein sequence ID" value="GGZ89943.1"/>
    <property type="molecule type" value="Genomic_DNA"/>
</dbReference>
<organism evidence="1 2">
    <name type="scientific">Streptomyces subrutilus</name>
    <dbReference type="NCBI Taxonomy" id="36818"/>
    <lineage>
        <taxon>Bacteria</taxon>
        <taxon>Bacillati</taxon>
        <taxon>Actinomycetota</taxon>
        <taxon>Actinomycetes</taxon>
        <taxon>Kitasatosporales</taxon>
        <taxon>Streptomycetaceae</taxon>
        <taxon>Streptomyces</taxon>
    </lineage>
</organism>
<proteinExistence type="predicted"/>
<sequence>MGAPSVAEVESGFVDRCQGDVADQHYQEFLNQRRTLRPEGEYGDITPQE</sequence>
<comment type="caution">
    <text evidence="1">The sequence shown here is derived from an EMBL/GenBank/DDBJ whole genome shotgun (WGS) entry which is preliminary data.</text>
</comment>
<accession>A0A918R8F2</accession>
<dbReference type="AlphaFoldDB" id="A0A918R8F2"/>
<evidence type="ECO:0000313" key="2">
    <source>
        <dbReference type="Proteomes" id="UP000634660"/>
    </source>
</evidence>
<reference evidence="1" key="2">
    <citation type="submission" date="2020-09" db="EMBL/GenBank/DDBJ databases">
        <authorList>
            <person name="Sun Q."/>
            <person name="Ohkuma M."/>
        </authorList>
    </citation>
    <scope>NUCLEOTIDE SEQUENCE</scope>
    <source>
        <strain evidence="1">JCM 4834</strain>
    </source>
</reference>
<dbReference type="Proteomes" id="UP000634660">
    <property type="component" value="Unassembled WGS sequence"/>
</dbReference>
<gene>
    <name evidence="1" type="ORF">GCM10010371_57300</name>
</gene>
<reference evidence="1" key="1">
    <citation type="journal article" date="2014" name="Int. J. Syst. Evol. Microbiol.">
        <title>Complete genome sequence of Corynebacterium casei LMG S-19264T (=DSM 44701T), isolated from a smear-ripened cheese.</title>
        <authorList>
            <consortium name="US DOE Joint Genome Institute (JGI-PGF)"/>
            <person name="Walter F."/>
            <person name="Albersmeier A."/>
            <person name="Kalinowski J."/>
            <person name="Ruckert C."/>
        </authorList>
    </citation>
    <scope>NUCLEOTIDE SEQUENCE</scope>
    <source>
        <strain evidence="1">JCM 4834</strain>
    </source>
</reference>
<name>A0A918R8F2_9ACTN</name>